<gene>
    <name evidence="1" type="ORF">AAJ76_1790001608</name>
</gene>
<proteinExistence type="predicted"/>
<dbReference type="InterPro" id="IPR036397">
    <property type="entry name" value="RNaseH_sf"/>
</dbReference>
<accession>A0A0F9WAF5</accession>
<dbReference type="AlphaFoldDB" id="A0A0F9WAF5"/>
<name>A0A0F9WAF5_9MICR</name>
<dbReference type="EMBL" id="JPQZ01000179">
    <property type="protein sequence ID" value="KKO73910.1"/>
    <property type="molecule type" value="Genomic_DNA"/>
</dbReference>
<dbReference type="OrthoDB" id="2193919at2759"/>
<dbReference type="VEuPathDB" id="MicrosporidiaDB:NCER_102511"/>
<dbReference type="RefSeq" id="XP_024329652.1">
    <property type="nucleotide sequence ID" value="XM_024474257.1"/>
</dbReference>
<dbReference type="GO" id="GO:0003676">
    <property type="term" value="F:nucleic acid binding"/>
    <property type="evidence" value="ECO:0007669"/>
    <property type="project" value="InterPro"/>
</dbReference>
<reference evidence="1 2" key="1">
    <citation type="journal article" date="2015" name="Environ. Microbiol.">
        <title>Genome analyses suggest the presence of polyploidy and recent human-driven expansions in eight global populations of the honeybee pathogen Nosema ceranae.</title>
        <authorList>
            <person name="Pelin A."/>
            <person name="Selman M."/>
            <person name="Aris-Brosou S."/>
            <person name="Farinelli L."/>
            <person name="Corradi N."/>
        </authorList>
    </citation>
    <scope>NUCLEOTIDE SEQUENCE [LARGE SCALE GENOMIC DNA]</scope>
    <source>
        <strain evidence="1 2">PA08 1199</strain>
    </source>
</reference>
<dbReference type="Gene3D" id="3.30.420.10">
    <property type="entry name" value="Ribonuclease H-like superfamily/Ribonuclease H"/>
    <property type="match status" value="1"/>
</dbReference>
<comment type="caution">
    <text evidence="1">The sequence shown here is derived from an EMBL/GenBank/DDBJ whole genome shotgun (WGS) entry which is preliminary data.</text>
</comment>
<evidence type="ECO:0000313" key="2">
    <source>
        <dbReference type="Proteomes" id="UP000034350"/>
    </source>
</evidence>
<organism evidence="1 2">
    <name type="scientific">Vairimorpha ceranae</name>
    <dbReference type="NCBI Taxonomy" id="40302"/>
    <lineage>
        <taxon>Eukaryota</taxon>
        <taxon>Fungi</taxon>
        <taxon>Fungi incertae sedis</taxon>
        <taxon>Microsporidia</taxon>
        <taxon>Nosematidae</taxon>
        <taxon>Vairimorpha</taxon>
    </lineage>
</organism>
<protein>
    <submittedName>
        <fullName evidence="1">Transposase</fullName>
    </submittedName>
</protein>
<dbReference type="Proteomes" id="UP000034350">
    <property type="component" value="Unassembled WGS sequence"/>
</dbReference>
<sequence>MAWGYFSYFGLGKVVFIEGKMNAELYVNILFNNLPDLARLMGQQNYIFQQDNNP</sequence>
<dbReference type="VEuPathDB" id="MicrosporidiaDB:AAJ76_1790001608"/>
<dbReference type="GeneID" id="36319172"/>
<keyword evidence="2" id="KW-1185">Reference proteome</keyword>
<evidence type="ECO:0000313" key="1">
    <source>
        <dbReference type="EMBL" id="KKO73910.1"/>
    </source>
</evidence>